<dbReference type="Pfam" id="PF02581">
    <property type="entry name" value="TMP-TENI"/>
    <property type="match status" value="1"/>
</dbReference>
<comment type="caution">
    <text evidence="13">The sequence shown here is derived from an EMBL/GenBank/DDBJ whole genome shotgun (WGS) entry which is preliminary data.</text>
</comment>
<dbReference type="NCBIfam" id="TIGR00693">
    <property type="entry name" value="thiE"/>
    <property type="match status" value="1"/>
</dbReference>
<feature type="domain" description="Thiamine phosphate synthase/TenI" evidence="12">
    <location>
        <begin position="9"/>
        <end position="190"/>
    </location>
</feature>
<dbReference type="PANTHER" id="PTHR20857:SF15">
    <property type="entry name" value="THIAMINE-PHOSPHATE SYNTHASE"/>
    <property type="match status" value="1"/>
</dbReference>
<evidence type="ECO:0000256" key="5">
    <source>
        <dbReference type="ARBA" id="ARBA00022977"/>
    </source>
</evidence>
<protein>
    <recommendedName>
        <fullName evidence="9">Thiamine-phosphate synthase</fullName>
        <shortName evidence="9">TP synthase</shortName>
        <shortName evidence="9">TPS</shortName>
        <ecNumber evidence="9">2.5.1.3</ecNumber>
    </recommendedName>
    <alternativeName>
        <fullName evidence="9">Thiamine-phosphate pyrophosphorylase</fullName>
        <shortName evidence="9">TMP pyrophosphorylase</shortName>
        <shortName evidence="9">TMP-PPase</shortName>
    </alternativeName>
</protein>
<feature type="binding site" evidence="9">
    <location>
        <position position="72"/>
    </location>
    <ligand>
        <name>Mg(2+)</name>
        <dbReference type="ChEBI" id="CHEBI:18420"/>
    </ligand>
</feature>
<feature type="binding site" evidence="9">
    <location>
        <begin position="137"/>
        <end position="139"/>
    </location>
    <ligand>
        <name>2-[(2R,5Z)-2-carboxy-4-methylthiazol-5(2H)-ylidene]ethyl phosphate</name>
        <dbReference type="ChEBI" id="CHEBI:62899"/>
    </ligand>
</feature>
<dbReference type="Gene3D" id="3.20.20.70">
    <property type="entry name" value="Aldolase class I"/>
    <property type="match status" value="1"/>
</dbReference>
<comment type="pathway">
    <text evidence="1 9 11">Cofactor biosynthesis; thiamine diphosphate biosynthesis; thiamine phosphate from 4-amino-2-methyl-5-diphosphomethylpyrimidine and 4-methyl-5-(2-phosphoethyl)-thiazole: step 1/1.</text>
</comment>
<comment type="catalytic activity">
    <reaction evidence="6 9 10">
        <text>4-methyl-5-(2-phosphooxyethyl)-thiazole + 4-amino-2-methyl-5-(diphosphooxymethyl)pyrimidine + H(+) = thiamine phosphate + diphosphate</text>
        <dbReference type="Rhea" id="RHEA:22328"/>
        <dbReference type="ChEBI" id="CHEBI:15378"/>
        <dbReference type="ChEBI" id="CHEBI:33019"/>
        <dbReference type="ChEBI" id="CHEBI:37575"/>
        <dbReference type="ChEBI" id="CHEBI:57841"/>
        <dbReference type="ChEBI" id="CHEBI:58296"/>
        <dbReference type="EC" id="2.5.1.3"/>
    </reaction>
</comment>
<keyword evidence="5 9" id="KW-0784">Thiamine biosynthesis</keyword>
<evidence type="ECO:0000256" key="10">
    <source>
        <dbReference type="RuleBase" id="RU003826"/>
    </source>
</evidence>
<dbReference type="InterPro" id="IPR022998">
    <property type="entry name" value="ThiamineP_synth_TenI"/>
</dbReference>
<comment type="caution">
    <text evidence="9">Lacks conserved residue(s) required for the propagation of feature annotation.</text>
</comment>
<dbReference type="HAMAP" id="MF_00097">
    <property type="entry name" value="TMP_synthase"/>
    <property type="match status" value="1"/>
</dbReference>
<evidence type="ECO:0000256" key="9">
    <source>
        <dbReference type="HAMAP-Rule" id="MF_00097"/>
    </source>
</evidence>
<evidence type="ECO:0000256" key="1">
    <source>
        <dbReference type="ARBA" id="ARBA00005165"/>
    </source>
</evidence>
<keyword evidence="3 9" id="KW-0479">Metal-binding</keyword>
<dbReference type="EC" id="2.5.1.3" evidence="9"/>
<reference evidence="13 14" key="2">
    <citation type="submission" date="2020-11" db="EMBL/GenBank/DDBJ databases">
        <title>Sulfur oxidizing isolate from Hospital Hole Sinkhole.</title>
        <authorList>
            <person name="Scott K.M."/>
        </authorList>
    </citation>
    <scope>NUCLEOTIDE SEQUENCE [LARGE SCALE GENOMIC DNA]</scope>
    <source>
        <strain evidence="13 14">HH1</strain>
    </source>
</reference>
<evidence type="ECO:0000256" key="2">
    <source>
        <dbReference type="ARBA" id="ARBA00022679"/>
    </source>
</evidence>
<evidence type="ECO:0000313" key="14">
    <source>
        <dbReference type="Proteomes" id="UP001193680"/>
    </source>
</evidence>
<comment type="catalytic activity">
    <reaction evidence="7 9 10">
        <text>2-(2-carboxy-4-methylthiazol-5-yl)ethyl phosphate + 4-amino-2-methyl-5-(diphosphooxymethyl)pyrimidine + 2 H(+) = thiamine phosphate + CO2 + diphosphate</text>
        <dbReference type="Rhea" id="RHEA:47848"/>
        <dbReference type="ChEBI" id="CHEBI:15378"/>
        <dbReference type="ChEBI" id="CHEBI:16526"/>
        <dbReference type="ChEBI" id="CHEBI:33019"/>
        <dbReference type="ChEBI" id="CHEBI:37575"/>
        <dbReference type="ChEBI" id="CHEBI:57841"/>
        <dbReference type="ChEBI" id="CHEBI:62890"/>
        <dbReference type="EC" id="2.5.1.3"/>
    </reaction>
</comment>
<gene>
    <name evidence="9" type="primary">thiE</name>
    <name evidence="13" type="ORF">H8792_007820</name>
</gene>
<name>A0ABS0C207_9GAMM</name>
<evidence type="ECO:0000256" key="6">
    <source>
        <dbReference type="ARBA" id="ARBA00047334"/>
    </source>
</evidence>
<evidence type="ECO:0000256" key="4">
    <source>
        <dbReference type="ARBA" id="ARBA00022842"/>
    </source>
</evidence>
<feature type="binding site" evidence="9">
    <location>
        <position position="91"/>
    </location>
    <ligand>
        <name>Mg(2+)</name>
        <dbReference type="ChEBI" id="CHEBI:18420"/>
    </ligand>
</feature>
<evidence type="ECO:0000313" key="13">
    <source>
        <dbReference type="EMBL" id="MBF6058246.1"/>
    </source>
</evidence>
<comment type="catalytic activity">
    <reaction evidence="8 9 10">
        <text>2-[(2R,5Z)-2-carboxy-4-methylthiazol-5(2H)-ylidene]ethyl phosphate + 4-amino-2-methyl-5-(diphosphooxymethyl)pyrimidine + 2 H(+) = thiamine phosphate + CO2 + diphosphate</text>
        <dbReference type="Rhea" id="RHEA:47844"/>
        <dbReference type="ChEBI" id="CHEBI:15378"/>
        <dbReference type="ChEBI" id="CHEBI:16526"/>
        <dbReference type="ChEBI" id="CHEBI:33019"/>
        <dbReference type="ChEBI" id="CHEBI:37575"/>
        <dbReference type="ChEBI" id="CHEBI:57841"/>
        <dbReference type="ChEBI" id="CHEBI:62899"/>
        <dbReference type="EC" id="2.5.1.3"/>
    </reaction>
</comment>
<keyword evidence="2 9" id="KW-0808">Transferase</keyword>
<evidence type="ECO:0000259" key="12">
    <source>
        <dbReference type="Pfam" id="PF02581"/>
    </source>
</evidence>
<comment type="cofactor">
    <cofactor evidence="9">
        <name>Mg(2+)</name>
        <dbReference type="ChEBI" id="CHEBI:18420"/>
    </cofactor>
    <text evidence="9">Binds 1 Mg(2+) ion per subunit.</text>
</comment>
<evidence type="ECO:0000256" key="7">
    <source>
        <dbReference type="ARBA" id="ARBA00047851"/>
    </source>
</evidence>
<organism evidence="13 14">
    <name type="scientific">Thiomicrorhabdus heinhorstiae</name>
    <dbReference type="NCBI Taxonomy" id="2748010"/>
    <lineage>
        <taxon>Bacteria</taxon>
        <taxon>Pseudomonadati</taxon>
        <taxon>Pseudomonadota</taxon>
        <taxon>Gammaproteobacteria</taxon>
        <taxon>Thiotrichales</taxon>
        <taxon>Piscirickettsiaceae</taxon>
        <taxon>Thiomicrorhabdus</taxon>
    </lineage>
</organism>
<feature type="binding site" evidence="9">
    <location>
        <position position="110"/>
    </location>
    <ligand>
        <name>4-amino-2-methyl-5-(diphosphooxymethyl)pyrimidine</name>
        <dbReference type="ChEBI" id="CHEBI:57841"/>
    </ligand>
</feature>
<dbReference type="Proteomes" id="UP001193680">
    <property type="component" value="Unassembled WGS sequence"/>
</dbReference>
<dbReference type="PANTHER" id="PTHR20857">
    <property type="entry name" value="THIAMINE-PHOSPHATE PYROPHOSPHORYLASE"/>
    <property type="match status" value="1"/>
</dbReference>
<keyword evidence="4 9" id="KW-0460">Magnesium</keyword>
<dbReference type="RefSeq" id="WP_185978392.1">
    <property type="nucleotide sequence ID" value="NZ_JACBGI020000014.1"/>
</dbReference>
<evidence type="ECO:0000256" key="3">
    <source>
        <dbReference type="ARBA" id="ARBA00022723"/>
    </source>
</evidence>
<sequence length="209" mass="22695">MNPKSIKGLYVITDSALSAPDELQNHVEQALQGGARILQYRDKVLSPELRRQQAKALRTLCDRYNAVLIINDDIDLAVSCLADGIHLGKDDSAISEARRRLGPQALIGISCYNSIERALQMQALGADYVAFGRFYPSKTKPNAPQAEIQTLVNARQQLKIPLVAIGGIDGNNAQPLIDAGADSLAVIQGVFAQADITRASRQIQSRFTV</sequence>
<dbReference type="InterPro" id="IPR013785">
    <property type="entry name" value="Aldolase_TIM"/>
</dbReference>
<dbReference type="SUPFAM" id="SSF51391">
    <property type="entry name" value="Thiamin phosphate synthase"/>
    <property type="match status" value="1"/>
</dbReference>
<dbReference type="InterPro" id="IPR034291">
    <property type="entry name" value="TMP_synthase"/>
</dbReference>
<feature type="binding site" evidence="9">
    <location>
        <position position="140"/>
    </location>
    <ligand>
        <name>4-amino-2-methyl-5-(diphosphooxymethyl)pyrimidine</name>
        <dbReference type="ChEBI" id="CHEBI:57841"/>
    </ligand>
</feature>
<feature type="binding site" evidence="9">
    <location>
        <position position="71"/>
    </location>
    <ligand>
        <name>4-amino-2-methyl-5-(diphosphooxymethyl)pyrimidine</name>
        <dbReference type="ChEBI" id="CHEBI:57841"/>
    </ligand>
</feature>
<feature type="binding site" evidence="9">
    <location>
        <position position="167"/>
    </location>
    <ligand>
        <name>2-[(2R,5Z)-2-carboxy-4-methylthiazol-5(2H)-ylidene]ethyl phosphate</name>
        <dbReference type="ChEBI" id="CHEBI:62899"/>
    </ligand>
</feature>
<keyword evidence="14" id="KW-1185">Reference proteome</keyword>
<evidence type="ECO:0000256" key="8">
    <source>
        <dbReference type="ARBA" id="ARBA00047883"/>
    </source>
</evidence>
<dbReference type="GO" id="GO:0004789">
    <property type="term" value="F:thiamine-phosphate diphosphorylase activity"/>
    <property type="evidence" value="ECO:0007669"/>
    <property type="project" value="UniProtKB-EC"/>
</dbReference>
<dbReference type="EMBL" id="JACBGI020000014">
    <property type="protein sequence ID" value="MBF6058246.1"/>
    <property type="molecule type" value="Genomic_DNA"/>
</dbReference>
<dbReference type="CDD" id="cd00564">
    <property type="entry name" value="TMP_TenI"/>
    <property type="match status" value="1"/>
</dbReference>
<reference evidence="13 14" key="1">
    <citation type="submission" date="2020-06" db="EMBL/GenBank/DDBJ databases">
        <authorList>
            <person name="Scott K."/>
        </authorList>
    </citation>
    <scope>NUCLEOTIDE SEQUENCE [LARGE SCALE GENOMIC DNA]</scope>
    <source>
        <strain evidence="13 14">HH1</strain>
    </source>
</reference>
<evidence type="ECO:0000256" key="11">
    <source>
        <dbReference type="RuleBase" id="RU004253"/>
    </source>
</evidence>
<proteinExistence type="inferred from homology"/>
<accession>A0ABS0C207</accession>
<dbReference type="InterPro" id="IPR036206">
    <property type="entry name" value="ThiamineP_synth_sf"/>
</dbReference>
<feature type="binding site" evidence="9">
    <location>
        <begin position="39"/>
        <end position="43"/>
    </location>
    <ligand>
        <name>4-amino-2-methyl-5-(diphosphooxymethyl)pyrimidine</name>
        <dbReference type="ChEBI" id="CHEBI:57841"/>
    </ligand>
</feature>
<comment type="similarity">
    <text evidence="9 10">Belongs to the thiamine-phosphate synthase family.</text>
</comment>
<comment type="function">
    <text evidence="9">Condenses 4-methyl-5-(beta-hydroxyethyl)thiazole monophosphate (THZ-P) and 2-methyl-4-amino-5-hydroxymethyl pyrimidine pyrophosphate (HMP-PP) to form thiamine monophosphate (TMP).</text>
</comment>